<dbReference type="GO" id="GO:0008270">
    <property type="term" value="F:zinc ion binding"/>
    <property type="evidence" value="ECO:0007669"/>
    <property type="project" value="InterPro"/>
</dbReference>
<dbReference type="AlphaFoldDB" id="A0A9P9DQB3"/>
<gene>
    <name evidence="3" type="ORF">B0J11DRAFT_529994</name>
</gene>
<name>A0A9P9DQB3_9PLEO</name>
<keyword evidence="1" id="KW-0539">Nucleus</keyword>
<dbReference type="InterPro" id="IPR001138">
    <property type="entry name" value="Zn2Cys6_DnaBD"/>
</dbReference>
<accession>A0A9P9DQB3</accession>
<organism evidence="3 4">
    <name type="scientific">Dendryphion nanum</name>
    <dbReference type="NCBI Taxonomy" id="256645"/>
    <lineage>
        <taxon>Eukaryota</taxon>
        <taxon>Fungi</taxon>
        <taxon>Dikarya</taxon>
        <taxon>Ascomycota</taxon>
        <taxon>Pezizomycotina</taxon>
        <taxon>Dothideomycetes</taxon>
        <taxon>Pleosporomycetidae</taxon>
        <taxon>Pleosporales</taxon>
        <taxon>Torulaceae</taxon>
        <taxon>Dendryphion</taxon>
    </lineage>
</organism>
<feature type="region of interest" description="Disordered" evidence="2">
    <location>
        <begin position="59"/>
        <end position="89"/>
    </location>
</feature>
<keyword evidence="4" id="KW-1185">Reference proteome</keyword>
<reference evidence="3" key="1">
    <citation type="journal article" date="2021" name="Nat. Commun.">
        <title>Genetic determinants of endophytism in the Arabidopsis root mycobiome.</title>
        <authorList>
            <person name="Mesny F."/>
            <person name="Miyauchi S."/>
            <person name="Thiergart T."/>
            <person name="Pickel B."/>
            <person name="Atanasova L."/>
            <person name="Karlsson M."/>
            <person name="Huettel B."/>
            <person name="Barry K.W."/>
            <person name="Haridas S."/>
            <person name="Chen C."/>
            <person name="Bauer D."/>
            <person name="Andreopoulos W."/>
            <person name="Pangilinan J."/>
            <person name="LaButti K."/>
            <person name="Riley R."/>
            <person name="Lipzen A."/>
            <person name="Clum A."/>
            <person name="Drula E."/>
            <person name="Henrissat B."/>
            <person name="Kohler A."/>
            <person name="Grigoriev I.V."/>
            <person name="Martin F.M."/>
            <person name="Hacquard S."/>
        </authorList>
    </citation>
    <scope>NUCLEOTIDE SEQUENCE</scope>
    <source>
        <strain evidence="3">MPI-CAGE-CH-0243</strain>
    </source>
</reference>
<evidence type="ECO:0000256" key="1">
    <source>
        <dbReference type="ARBA" id="ARBA00023242"/>
    </source>
</evidence>
<dbReference type="OrthoDB" id="5425448at2759"/>
<proteinExistence type="predicted"/>
<protein>
    <recommendedName>
        <fullName evidence="5">Zn(2)-C6 fungal-type domain-containing protein</fullName>
    </recommendedName>
</protein>
<dbReference type="GO" id="GO:0000981">
    <property type="term" value="F:DNA-binding transcription factor activity, RNA polymerase II-specific"/>
    <property type="evidence" value="ECO:0007669"/>
    <property type="project" value="InterPro"/>
</dbReference>
<comment type="caution">
    <text evidence="3">The sequence shown here is derived from an EMBL/GenBank/DDBJ whole genome shotgun (WGS) entry which is preliminary data.</text>
</comment>
<dbReference type="CDD" id="cd00067">
    <property type="entry name" value="GAL4"/>
    <property type="match status" value="1"/>
</dbReference>
<evidence type="ECO:0000313" key="4">
    <source>
        <dbReference type="Proteomes" id="UP000700596"/>
    </source>
</evidence>
<evidence type="ECO:0000313" key="3">
    <source>
        <dbReference type="EMBL" id="KAH7123819.1"/>
    </source>
</evidence>
<feature type="compositionally biased region" description="Basic residues" evidence="2">
    <location>
        <begin position="74"/>
        <end position="83"/>
    </location>
</feature>
<evidence type="ECO:0000256" key="2">
    <source>
        <dbReference type="SAM" id="MobiDB-lite"/>
    </source>
</evidence>
<dbReference type="Proteomes" id="UP000700596">
    <property type="component" value="Unassembled WGS sequence"/>
</dbReference>
<evidence type="ECO:0008006" key="5">
    <source>
        <dbReference type="Google" id="ProtNLM"/>
    </source>
</evidence>
<dbReference type="EMBL" id="JAGMWT010000008">
    <property type="protein sequence ID" value="KAH7123819.1"/>
    <property type="molecule type" value="Genomic_DNA"/>
</dbReference>
<sequence>MVLSSLRQEVASGLDEASCSTTYGNPYYEETSPLQPCATDLNLHKFVSTHSNNMNETPALGPAFRSHVLPPSRRGGRVQKRKPIPKDKQISRKEPSMIVGKTEICIRCKKSKLKCSGGIPCDKCKEVVRGRIWKMPCIHADFLHVIMEESIHPYVFAYEHGKIRNVRGYMEWRMLRCREISLFNLVNRALCNLESNKISALIVLLMLQIIIFSTPRIPYHLARTFGIKMENAEIRTSLGEHYHRSNHVRAVLWVHAQLIADNMPSWSSVHIETDLMGRFSALIDYECPDGQFSKLDAWSQLEFMGFKDVLNMTSGIEHRQPMEKYYNLDGLDDGFNEFEKCRFSEDLIAVTPDEQKCLSISMFFTLASVDWIRYIHHLEELDDIENLEQRRHRFFLNEVMLRWTALVIYGEHADSEAATNTKVPRGVYEEEDFLTDTRKLWDSFVSYAKCVNPAFQQVTFMDAFKVGKRWSELTVIFGIEIILIGGLWEPFKTTRGHPTWLQGMIYACTDEEFAKLKSDLCTEGCSWLKAVCASLDGTVQMLASFINWEGLDEKPDVAVLLHTAEQIDRKLRTTFGTLSDLWTLDLRPPLQSAKSLECLVHWLGLMVIGSCPKCDPVYKRKFFQHGFRYLRPLKRKIDCSTLAMYDEEKRQEFLKLSKRRLCQAVDTFEFNSIEESDSNQISQQRRRNHLLKGVDTLLESFEEATRRKDNGIVPIIQVKDAEKYFRKGHQHFCKALC</sequence>